<evidence type="ECO:0000313" key="4">
    <source>
        <dbReference type="Proteomes" id="UP001314263"/>
    </source>
</evidence>
<dbReference type="PANTHER" id="PTHR48050">
    <property type="entry name" value="STEROL 3-BETA-GLUCOSYLTRANSFERASE"/>
    <property type="match status" value="1"/>
</dbReference>
<dbReference type="InterPro" id="IPR050426">
    <property type="entry name" value="Glycosyltransferase_28"/>
</dbReference>
<keyword evidence="4" id="KW-1185">Reference proteome</keyword>
<dbReference type="Proteomes" id="UP001314263">
    <property type="component" value="Unassembled WGS sequence"/>
</dbReference>
<sequence length="804" mass="85590">MERDLVVLLAIGTVGDVVPVLNLAKRLIPRSQCTLITHHEHQGWLRTALAGSEVGLGFVTAPPARVWNEAAELCSSEARTEETSQEERLEEHLQACMSALALSGKKPVLGNFASSEEAQPGRRRLLVHNLFAMEAFSIAEALGVPSLAVSACLVPQAAPASLQRRFRRVHPALHAALTRPEQEGPGLVRWADVEHWLWPLFSNASCTWRQERLSLGVPFAGGVLPPAPRLLYLLSPCLTQELSYWPASVKLCGHALEQVDVRPSAQPEARLAHEGAQLGGTAAAPACSPPQASSAELAKTDPGAATSRSCISHTVETVLNSASSAAHPACESRKRQAAGKAVPGDMREECKGPRLKAQRTDWPVLIDFGSVGCMGLLGSASAFLKRLQTALELAGLEALLLTGQWKALQAACAEEGESPDSARLRPVHGFVDHSEHLRSSSMVVHSGGMGIMLAALLAGLPAVACPVHFDQHQNADLLEHLGLGAQVPGRLLAHGDADEAAARLAAAMRAVSASATTRGSARSMQMRLREEDGAAAAAAIVQESAAATRHMAPVRQAALQQAHAVTLPNGWRVSHGSPAEASFIYREIFEERCYMQHGIRVHDGSICVDVGANVGFFTLFLLGGFGGGVPRLVISCEPAPATSELLRRNVEACGIAQKVRLWEKALGQEAATSDLTFYPRMPGNSTLHPSEKALLQADSMPAAFFSAAEVHATSVVTLNDVLEGHDCIDILKIDAEGAELEILKGAGKATLSKVWQIVLEVHDIGDRPLQVQQLLQSAGYSMLGRQQGACHTVLLYAARTALLS</sequence>
<dbReference type="Pfam" id="PF05050">
    <property type="entry name" value="Methyltransf_21"/>
    <property type="match status" value="1"/>
</dbReference>
<dbReference type="InterPro" id="IPR029063">
    <property type="entry name" value="SAM-dependent_MTases_sf"/>
</dbReference>
<dbReference type="NCBIfam" id="TIGR01444">
    <property type="entry name" value="fkbM_fam"/>
    <property type="match status" value="1"/>
</dbReference>
<dbReference type="AlphaFoldDB" id="A0AAV1HYR5"/>
<gene>
    <name evidence="3" type="ORF">CVIRNUC_002916</name>
</gene>
<evidence type="ECO:0000313" key="3">
    <source>
        <dbReference type="EMBL" id="CAK0762025.1"/>
    </source>
</evidence>
<feature type="domain" description="Methyltransferase FkbM" evidence="2">
    <location>
        <begin position="609"/>
        <end position="781"/>
    </location>
</feature>
<reference evidence="3 4" key="1">
    <citation type="submission" date="2023-10" db="EMBL/GenBank/DDBJ databases">
        <authorList>
            <person name="Maclean D."/>
            <person name="Macfadyen A."/>
        </authorList>
    </citation>
    <scope>NUCLEOTIDE SEQUENCE [LARGE SCALE GENOMIC DNA]</scope>
</reference>
<dbReference type="InterPro" id="IPR006342">
    <property type="entry name" value="FkbM_mtfrase"/>
</dbReference>
<feature type="region of interest" description="Disordered" evidence="1">
    <location>
        <begin position="280"/>
        <end position="299"/>
    </location>
</feature>
<name>A0AAV1HYR5_9CHLO</name>
<evidence type="ECO:0000256" key="1">
    <source>
        <dbReference type="SAM" id="MobiDB-lite"/>
    </source>
</evidence>
<evidence type="ECO:0000259" key="2">
    <source>
        <dbReference type="Pfam" id="PF05050"/>
    </source>
</evidence>
<dbReference type="PANTHER" id="PTHR48050:SF11">
    <property type="entry name" value="GLYCOSYLTRANSFERASE"/>
    <property type="match status" value="1"/>
</dbReference>
<comment type="caution">
    <text evidence="3">The sequence shown here is derived from an EMBL/GenBank/DDBJ whole genome shotgun (WGS) entry which is preliminary data.</text>
</comment>
<accession>A0AAV1HYR5</accession>
<feature type="compositionally biased region" description="Low complexity" evidence="1">
    <location>
        <begin position="282"/>
        <end position="295"/>
    </location>
</feature>
<proteinExistence type="predicted"/>
<organism evidence="3 4">
    <name type="scientific">Coccomyxa viridis</name>
    <dbReference type="NCBI Taxonomy" id="1274662"/>
    <lineage>
        <taxon>Eukaryota</taxon>
        <taxon>Viridiplantae</taxon>
        <taxon>Chlorophyta</taxon>
        <taxon>core chlorophytes</taxon>
        <taxon>Trebouxiophyceae</taxon>
        <taxon>Trebouxiophyceae incertae sedis</taxon>
        <taxon>Coccomyxaceae</taxon>
        <taxon>Coccomyxa</taxon>
    </lineage>
</organism>
<dbReference type="Gene3D" id="3.40.50.2000">
    <property type="entry name" value="Glycogen Phosphorylase B"/>
    <property type="match status" value="2"/>
</dbReference>
<dbReference type="EMBL" id="CAUYUE010000004">
    <property type="protein sequence ID" value="CAK0762025.1"/>
    <property type="molecule type" value="Genomic_DNA"/>
</dbReference>
<dbReference type="Gene3D" id="3.40.50.150">
    <property type="entry name" value="Vaccinia Virus protein VP39"/>
    <property type="match status" value="1"/>
</dbReference>
<protein>
    <recommendedName>
        <fullName evidence="2">Methyltransferase FkbM domain-containing protein</fullName>
    </recommendedName>
</protein>
<dbReference type="SUPFAM" id="SSF53335">
    <property type="entry name" value="S-adenosyl-L-methionine-dependent methyltransferases"/>
    <property type="match status" value="1"/>
</dbReference>
<dbReference type="SUPFAM" id="SSF53756">
    <property type="entry name" value="UDP-Glycosyltransferase/glycogen phosphorylase"/>
    <property type="match status" value="2"/>
</dbReference>